<gene>
    <name evidence="1" type="ORF">R2D22_01010</name>
</gene>
<dbReference type="GO" id="GO:0016740">
    <property type="term" value="F:transferase activity"/>
    <property type="evidence" value="ECO:0007669"/>
    <property type="project" value="UniProtKB-KW"/>
</dbReference>
<name>A0ABZ0LKM7_9ACTN</name>
<dbReference type="Proteomes" id="UP001301731">
    <property type="component" value="Chromosome"/>
</dbReference>
<dbReference type="EC" id="2.-.-.-" evidence="1"/>
<keyword evidence="1" id="KW-0808">Transferase</keyword>
<keyword evidence="2" id="KW-1185">Reference proteome</keyword>
<organism evidence="1 2">
    <name type="scientific">Streptomyces solicathayae</name>
    <dbReference type="NCBI Taxonomy" id="3081768"/>
    <lineage>
        <taxon>Bacteria</taxon>
        <taxon>Bacillati</taxon>
        <taxon>Actinomycetota</taxon>
        <taxon>Actinomycetes</taxon>
        <taxon>Kitasatosporales</taxon>
        <taxon>Streptomycetaceae</taxon>
        <taxon>Streptomyces</taxon>
    </lineage>
</organism>
<evidence type="ECO:0000313" key="2">
    <source>
        <dbReference type="Proteomes" id="UP001301731"/>
    </source>
</evidence>
<dbReference type="RefSeq" id="WP_318100210.1">
    <property type="nucleotide sequence ID" value="NZ_CP137573.1"/>
</dbReference>
<dbReference type="EMBL" id="CP137573">
    <property type="protein sequence ID" value="WOX20044.1"/>
    <property type="molecule type" value="Genomic_DNA"/>
</dbReference>
<evidence type="ECO:0000313" key="1">
    <source>
        <dbReference type="EMBL" id="WOX20044.1"/>
    </source>
</evidence>
<reference evidence="1 2" key="1">
    <citation type="submission" date="2023-10" db="EMBL/GenBank/DDBJ databases">
        <title>The genome sequence of Streptomyces sp. HUAS YS2.</title>
        <authorList>
            <person name="Mo P."/>
        </authorList>
    </citation>
    <scope>NUCLEOTIDE SEQUENCE [LARGE SCALE GENOMIC DNA]</scope>
    <source>
        <strain evidence="1 2">HUAS YS2</strain>
    </source>
</reference>
<proteinExistence type="predicted"/>
<protein>
    <submittedName>
        <fullName evidence="1">GNAT family protein</fullName>
        <ecNumber evidence="1">2.-.-.-</ecNumber>
    </submittedName>
</protein>
<accession>A0ABZ0LKM7</accession>
<dbReference type="Gene3D" id="3.40.630.30">
    <property type="match status" value="1"/>
</dbReference>
<sequence>MAAAGMVEEGTIREHVLKAGRWRDSVVHAILTASGRHASQATDTGV</sequence>